<keyword evidence="3" id="KW-1185">Reference proteome</keyword>
<sequence>MKYILLDEYCCEVTKEENVAKVSKKTGKISKFEQMSNMRCGVENGRPLLTYRDGSTGSDLKRFEKELAYEKRRFESHWKRVIKKGERKITLLEAEQMRKEEEVRARSQSKHSESSDVSTNTDPNTDEGVPNVCEVSLTDTFSGSVNSSFWSDDTDFDDFDVCRICTGECISVDFAMLGICKICFQITFPNISFRT</sequence>
<dbReference type="OrthoDB" id="10456953at2759"/>
<dbReference type="AlphaFoldDB" id="E4XJF2"/>
<dbReference type="EMBL" id="FN653059">
    <property type="protein sequence ID" value="CBY10595.1"/>
    <property type="molecule type" value="Genomic_DNA"/>
</dbReference>
<feature type="compositionally biased region" description="Basic and acidic residues" evidence="1">
    <location>
        <begin position="100"/>
        <end position="114"/>
    </location>
</feature>
<name>E4XJF2_OIKDI</name>
<accession>E4XJF2</accession>
<reference evidence="2 3" key="1">
    <citation type="journal article" date="2010" name="Science">
        <title>Plasticity of animal genome architecture unmasked by rapid evolution of a pelagic tunicate.</title>
        <authorList>
            <person name="Denoeud F."/>
            <person name="Henriet S."/>
            <person name="Mungpakdee S."/>
            <person name="Aury J.M."/>
            <person name="Da Silva C."/>
            <person name="Brinkmann H."/>
            <person name="Mikhaleva J."/>
            <person name="Olsen L.C."/>
            <person name="Jubin C."/>
            <person name="Canestro C."/>
            <person name="Bouquet J.M."/>
            <person name="Danks G."/>
            <person name="Poulain J."/>
            <person name="Campsteijn C."/>
            <person name="Adamski M."/>
            <person name="Cross I."/>
            <person name="Yadetie F."/>
            <person name="Muffato M."/>
            <person name="Louis A."/>
            <person name="Butcher S."/>
            <person name="Tsagkogeorga G."/>
            <person name="Konrad A."/>
            <person name="Singh S."/>
            <person name="Jensen M.F."/>
            <person name="Cong E.H."/>
            <person name="Eikeseth-Otteraa H."/>
            <person name="Noel B."/>
            <person name="Anthouard V."/>
            <person name="Porcel B.M."/>
            <person name="Kachouri-Lafond R."/>
            <person name="Nishino A."/>
            <person name="Ugolini M."/>
            <person name="Chourrout P."/>
            <person name="Nishida H."/>
            <person name="Aasland R."/>
            <person name="Huzurbazar S."/>
            <person name="Westhof E."/>
            <person name="Delsuc F."/>
            <person name="Lehrach H."/>
            <person name="Reinhardt R."/>
            <person name="Weissenbach J."/>
            <person name="Roy S.W."/>
            <person name="Artiguenave F."/>
            <person name="Postlethwait J.H."/>
            <person name="Manak J.R."/>
            <person name="Thompson E.M."/>
            <person name="Jaillon O."/>
            <person name="Du Pasquier L."/>
            <person name="Boudinot P."/>
            <person name="Liberles D.A."/>
            <person name="Volff J.N."/>
            <person name="Philippe H."/>
            <person name="Lenhard B."/>
            <person name="Roest Crollius H."/>
            <person name="Wincker P."/>
            <person name="Chourrout D."/>
        </authorList>
    </citation>
    <scope>NUCLEOTIDE SEQUENCE [LARGE SCALE GENOMIC DNA]</scope>
</reference>
<gene>
    <name evidence="2" type="ORF">GSOID_T00012745001</name>
</gene>
<evidence type="ECO:0000256" key="1">
    <source>
        <dbReference type="SAM" id="MobiDB-lite"/>
    </source>
</evidence>
<evidence type="ECO:0000313" key="3">
    <source>
        <dbReference type="Proteomes" id="UP000001307"/>
    </source>
</evidence>
<dbReference type="Proteomes" id="UP000001307">
    <property type="component" value="Unassembled WGS sequence"/>
</dbReference>
<protein>
    <submittedName>
        <fullName evidence="2">Uncharacterized protein</fullName>
    </submittedName>
</protein>
<dbReference type="InParanoid" id="E4XJF2"/>
<proteinExistence type="predicted"/>
<evidence type="ECO:0000313" key="2">
    <source>
        <dbReference type="EMBL" id="CBY10595.1"/>
    </source>
</evidence>
<feature type="region of interest" description="Disordered" evidence="1">
    <location>
        <begin position="100"/>
        <end position="129"/>
    </location>
</feature>
<organism evidence="2 3">
    <name type="scientific">Oikopleura dioica</name>
    <name type="common">Tunicate</name>
    <dbReference type="NCBI Taxonomy" id="34765"/>
    <lineage>
        <taxon>Eukaryota</taxon>
        <taxon>Metazoa</taxon>
        <taxon>Chordata</taxon>
        <taxon>Tunicata</taxon>
        <taxon>Appendicularia</taxon>
        <taxon>Copelata</taxon>
        <taxon>Oikopleuridae</taxon>
        <taxon>Oikopleura</taxon>
    </lineage>
</organism>